<proteinExistence type="predicted"/>
<dbReference type="AlphaFoldDB" id="A0A8J2PAD1"/>
<comment type="caution">
    <text evidence="1">The sequence shown here is derived from an EMBL/GenBank/DDBJ whole genome shotgun (WGS) entry which is preliminary data.</text>
</comment>
<protein>
    <submittedName>
        <fullName evidence="1">Uncharacterized protein</fullName>
    </submittedName>
</protein>
<organism evidence="1 2">
    <name type="scientific">Allacma fusca</name>
    <dbReference type="NCBI Taxonomy" id="39272"/>
    <lineage>
        <taxon>Eukaryota</taxon>
        <taxon>Metazoa</taxon>
        <taxon>Ecdysozoa</taxon>
        <taxon>Arthropoda</taxon>
        <taxon>Hexapoda</taxon>
        <taxon>Collembola</taxon>
        <taxon>Symphypleona</taxon>
        <taxon>Sminthuridae</taxon>
        <taxon>Allacma</taxon>
    </lineage>
</organism>
<sequence>KEKQERLENIIAINNLMTGEMLVA</sequence>
<feature type="non-terminal residue" evidence="1">
    <location>
        <position position="24"/>
    </location>
</feature>
<accession>A0A8J2PAD1</accession>
<feature type="non-terminal residue" evidence="1">
    <location>
        <position position="1"/>
    </location>
</feature>
<dbReference type="EMBL" id="CAJVCH010227031">
    <property type="protein sequence ID" value="CAG7732227.1"/>
    <property type="molecule type" value="Genomic_DNA"/>
</dbReference>
<gene>
    <name evidence="1" type="ORF">AFUS01_LOCUS20752</name>
</gene>
<evidence type="ECO:0000313" key="1">
    <source>
        <dbReference type="EMBL" id="CAG7732227.1"/>
    </source>
</evidence>
<keyword evidence="2" id="KW-1185">Reference proteome</keyword>
<reference evidence="1" key="1">
    <citation type="submission" date="2021-06" db="EMBL/GenBank/DDBJ databases">
        <authorList>
            <person name="Hodson N. C."/>
            <person name="Mongue J. A."/>
            <person name="Jaron S. K."/>
        </authorList>
    </citation>
    <scope>NUCLEOTIDE SEQUENCE</scope>
</reference>
<dbReference type="Proteomes" id="UP000708208">
    <property type="component" value="Unassembled WGS sequence"/>
</dbReference>
<name>A0A8J2PAD1_9HEXA</name>
<evidence type="ECO:0000313" key="2">
    <source>
        <dbReference type="Proteomes" id="UP000708208"/>
    </source>
</evidence>